<name>A0A4U8VU74_9NOCA</name>
<gene>
    <name evidence="1" type="ORF">NCTC10797_00970</name>
</gene>
<reference evidence="1 2" key="1">
    <citation type="submission" date="2019-02" db="EMBL/GenBank/DDBJ databases">
        <authorList>
            <consortium name="Pathogen Informatics"/>
        </authorList>
    </citation>
    <scope>NUCLEOTIDE SEQUENCE [LARGE SCALE GENOMIC DNA]</scope>
    <source>
        <strain evidence="1 2">3012STDY6756504</strain>
    </source>
</reference>
<organism evidence="1 2">
    <name type="scientific">Nocardia cyriacigeorgica</name>
    <dbReference type="NCBI Taxonomy" id="135487"/>
    <lineage>
        <taxon>Bacteria</taxon>
        <taxon>Bacillati</taxon>
        <taxon>Actinomycetota</taxon>
        <taxon>Actinomycetes</taxon>
        <taxon>Mycobacteriales</taxon>
        <taxon>Nocardiaceae</taxon>
        <taxon>Nocardia</taxon>
    </lineage>
</organism>
<protein>
    <submittedName>
        <fullName evidence="1">Uncharacterized protein</fullName>
    </submittedName>
</protein>
<dbReference type="Proteomes" id="UP000290439">
    <property type="component" value="Chromosome"/>
</dbReference>
<evidence type="ECO:0000313" key="2">
    <source>
        <dbReference type="Proteomes" id="UP000290439"/>
    </source>
</evidence>
<dbReference type="AlphaFoldDB" id="A0A4U8VU74"/>
<proteinExistence type="predicted"/>
<dbReference type="EMBL" id="LR215973">
    <property type="protein sequence ID" value="VFA97210.1"/>
    <property type="molecule type" value="Genomic_DNA"/>
</dbReference>
<accession>A0A4U8VU74</accession>
<sequence>MTQETRTAIVGRAAVSAADLPVADPAMTTRS</sequence>
<evidence type="ECO:0000313" key="1">
    <source>
        <dbReference type="EMBL" id="VFA97210.1"/>
    </source>
</evidence>